<protein>
    <submittedName>
        <fullName evidence="5">C-type cytochrome biogenesis protein CcmI</fullName>
    </submittedName>
</protein>
<comment type="subcellular location">
    <subcellularLocation>
        <location evidence="1">Cell envelope</location>
    </subcellularLocation>
</comment>
<dbReference type="SUPFAM" id="SSF48452">
    <property type="entry name" value="TPR-like"/>
    <property type="match status" value="2"/>
</dbReference>
<dbReference type="Proteomes" id="UP001073227">
    <property type="component" value="Unassembled WGS sequence"/>
</dbReference>
<comment type="caution">
    <text evidence="5">The sequence shown here is derived from an EMBL/GenBank/DDBJ whole genome shotgun (WGS) entry which is preliminary data.</text>
</comment>
<feature type="transmembrane region" description="Helical" evidence="4">
    <location>
        <begin position="6"/>
        <end position="23"/>
    </location>
</feature>
<dbReference type="NCBIfam" id="TIGR03142">
    <property type="entry name" value="cytochro_ccmI"/>
    <property type="match status" value="1"/>
</dbReference>
<keyword evidence="2" id="KW-0201">Cytochrome c-type biogenesis</keyword>
<evidence type="ECO:0000313" key="5">
    <source>
        <dbReference type="EMBL" id="MCY0146350.1"/>
    </source>
</evidence>
<organism evidence="5 6">
    <name type="scientific">Hoeflea algicola</name>
    <dbReference type="NCBI Taxonomy" id="2983763"/>
    <lineage>
        <taxon>Bacteria</taxon>
        <taxon>Pseudomonadati</taxon>
        <taxon>Pseudomonadota</taxon>
        <taxon>Alphaproteobacteria</taxon>
        <taxon>Hyphomicrobiales</taxon>
        <taxon>Rhizobiaceae</taxon>
        <taxon>Hoeflea</taxon>
    </lineage>
</organism>
<evidence type="ECO:0000256" key="3">
    <source>
        <dbReference type="PROSITE-ProRule" id="PRU00339"/>
    </source>
</evidence>
<sequence>MLFWVIAAVMTAVATLVLLGPLARSRSQSSDVPELHDVEVYRDQLAEVDRDLAGGLVEPAQAEVARTEISRRLLAAARKSDAAEAGVGRHNNRGLRRAAIIVVALFMPLAALTVYLELGRPDLPQLPLAARLQADPENVDIAMLVSRAEQHLATNPDDGRGWEVLGPIYLRTGQFAESVTAFRKAVALLGPSAGRLSNLGEALYSQAGGIVTEEAGLAFQTARELDPNDPKPQFFLALGLSQSGKREAALSAFSAMAESAPAEAPWLPAVRTHIAELQAGSGLVPGPLSGAGSTPRGPSAADVVAAQDMSPQERQEMIGTMISGLESRLGENPDNIEGWLRLVRSLVVIGEEARAQTALDRAFAVFATPGADNQRLVAIADELDLVATATLGGVPMAPAKPALQSAPGKPAAAIKTPFILPGVNPDTVNGAAPGGPSQADIAAADSMPVEDRMAMIRGMVESLDSKLNENPDNMEGWLRLVRSYAVLGDPGAAGAALQKASLTFPGDSEGGRALAELATELGLNIAMESR</sequence>
<dbReference type="InterPro" id="IPR017560">
    <property type="entry name" value="Cyt_c_biogenesis_CcmI"/>
</dbReference>
<dbReference type="InterPro" id="IPR011990">
    <property type="entry name" value="TPR-like_helical_dom_sf"/>
</dbReference>
<feature type="transmembrane region" description="Helical" evidence="4">
    <location>
        <begin position="98"/>
        <end position="116"/>
    </location>
</feature>
<accession>A0ABT3Z3L7</accession>
<evidence type="ECO:0000256" key="2">
    <source>
        <dbReference type="ARBA" id="ARBA00022748"/>
    </source>
</evidence>
<dbReference type="Gene3D" id="1.25.40.10">
    <property type="entry name" value="Tetratricopeptide repeat domain"/>
    <property type="match status" value="2"/>
</dbReference>
<feature type="repeat" description="TPR" evidence="3">
    <location>
        <begin position="159"/>
        <end position="192"/>
    </location>
</feature>
<keyword evidence="3" id="KW-0802">TPR repeat</keyword>
<evidence type="ECO:0000313" key="6">
    <source>
        <dbReference type="Proteomes" id="UP001073227"/>
    </source>
</evidence>
<keyword evidence="4" id="KW-0812">Transmembrane</keyword>
<keyword evidence="4" id="KW-0472">Membrane</keyword>
<dbReference type="InterPro" id="IPR019734">
    <property type="entry name" value="TPR_rpt"/>
</dbReference>
<dbReference type="RefSeq" id="WP_267652028.1">
    <property type="nucleotide sequence ID" value="NZ_JAOVZR010000001.1"/>
</dbReference>
<dbReference type="InterPro" id="IPR051263">
    <property type="entry name" value="C-type_cytochrome_biogenesis"/>
</dbReference>
<dbReference type="PANTHER" id="PTHR47870:SF4">
    <property type="entry name" value="CYTOCHROME C-TYPE BIOGENESIS PROTEIN CYCH"/>
    <property type="match status" value="1"/>
</dbReference>
<dbReference type="PANTHER" id="PTHR47870">
    <property type="entry name" value="CYTOCHROME C-TYPE BIOGENESIS PROTEIN CCMH"/>
    <property type="match status" value="1"/>
</dbReference>
<evidence type="ECO:0000256" key="4">
    <source>
        <dbReference type="SAM" id="Phobius"/>
    </source>
</evidence>
<gene>
    <name evidence="5" type="primary">ccmI</name>
    <name evidence="5" type="ORF">OEG84_01110</name>
</gene>
<keyword evidence="4" id="KW-1133">Transmembrane helix</keyword>
<reference evidence="5" key="1">
    <citation type="submission" date="2022-10" db="EMBL/GenBank/DDBJ databases">
        <title>Hoeflea sp. G2-23, isolated from marine algae.</title>
        <authorList>
            <person name="Kristyanto S."/>
            <person name="Kim J.M."/>
            <person name="Jeon C.O."/>
        </authorList>
    </citation>
    <scope>NUCLEOTIDE SEQUENCE</scope>
    <source>
        <strain evidence="5">G2-23</strain>
    </source>
</reference>
<dbReference type="PROSITE" id="PS50005">
    <property type="entry name" value="TPR"/>
    <property type="match status" value="1"/>
</dbReference>
<keyword evidence="6" id="KW-1185">Reference proteome</keyword>
<name>A0ABT3Z3L7_9HYPH</name>
<dbReference type="EMBL" id="JAOVZR010000001">
    <property type="protein sequence ID" value="MCY0146350.1"/>
    <property type="molecule type" value="Genomic_DNA"/>
</dbReference>
<evidence type="ECO:0000256" key="1">
    <source>
        <dbReference type="ARBA" id="ARBA00004196"/>
    </source>
</evidence>
<proteinExistence type="predicted"/>